<dbReference type="Proteomes" id="UP001177023">
    <property type="component" value="Unassembled WGS sequence"/>
</dbReference>
<feature type="region of interest" description="Disordered" evidence="1">
    <location>
        <begin position="21"/>
        <end position="49"/>
    </location>
</feature>
<evidence type="ECO:0000313" key="2">
    <source>
        <dbReference type="EMBL" id="CAJ0572576.1"/>
    </source>
</evidence>
<dbReference type="AlphaFoldDB" id="A0AA36FZG1"/>
<evidence type="ECO:0000313" key="3">
    <source>
        <dbReference type="Proteomes" id="UP001177023"/>
    </source>
</evidence>
<proteinExistence type="predicted"/>
<keyword evidence="3" id="KW-1185">Reference proteome</keyword>
<protein>
    <submittedName>
        <fullName evidence="2">Uncharacterized protein</fullName>
    </submittedName>
</protein>
<evidence type="ECO:0000256" key="1">
    <source>
        <dbReference type="SAM" id="MobiDB-lite"/>
    </source>
</evidence>
<feature type="region of interest" description="Disordered" evidence="1">
    <location>
        <begin position="63"/>
        <end position="83"/>
    </location>
</feature>
<accession>A0AA36FZG1</accession>
<feature type="non-terminal residue" evidence="2">
    <location>
        <position position="83"/>
    </location>
</feature>
<comment type="caution">
    <text evidence="2">The sequence shown here is derived from an EMBL/GenBank/DDBJ whole genome shotgun (WGS) entry which is preliminary data.</text>
</comment>
<reference evidence="2" key="1">
    <citation type="submission" date="2023-06" db="EMBL/GenBank/DDBJ databases">
        <authorList>
            <person name="Delattre M."/>
        </authorList>
    </citation>
    <scope>NUCLEOTIDE SEQUENCE</scope>
    <source>
        <strain evidence="2">AF72</strain>
    </source>
</reference>
<organism evidence="2 3">
    <name type="scientific">Mesorhabditis spiculigera</name>
    <dbReference type="NCBI Taxonomy" id="96644"/>
    <lineage>
        <taxon>Eukaryota</taxon>
        <taxon>Metazoa</taxon>
        <taxon>Ecdysozoa</taxon>
        <taxon>Nematoda</taxon>
        <taxon>Chromadorea</taxon>
        <taxon>Rhabditida</taxon>
        <taxon>Rhabditina</taxon>
        <taxon>Rhabditomorpha</taxon>
        <taxon>Rhabditoidea</taxon>
        <taxon>Rhabditidae</taxon>
        <taxon>Mesorhabditinae</taxon>
        <taxon>Mesorhabditis</taxon>
    </lineage>
</organism>
<gene>
    <name evidence="2" type="ORF">MSPICULIGERA_LOCUS10960</name>
</gene>
<dbReference type="EMBL" id="CATQJA010002600">
    <property type="protein sequence ID" value="CAJ0572576.1"/>
    <property type="molecule type" value="Genomic_DNA"/>
</dbReference>
<sequence>MPSGDFLATCYRFCCKKDPTPPGKTEKNFPEPKIKPPPPISTRPPVRFGPDHYCGRFGRPSVTKAKLTQPRHEQTSKTANFAC</sequence>
<name>A0AA36FZG1_9BILA</name>
<feature type="compositionally biased region" description="Basic and acidic residues" evidence="1">
    <location>
        <begin position="21"/>
        <end position="34"/>
    </location>
</feature>